<dbReference type="InterPro" id="IPR001451">
    <property type="entry name" value="Hexapep"/>
</dbReference>
<evidence type="ECO:0000313" key="7">
    <source>
        <dbReference type="Proteomes" id="UP000621799"/>
    </source>
</evidence>
<sequence>MTFEIIVLGGGGHGKVLIDALHRQGHQVLGITERNVREDSPSVLGIPILGGDDIVLQYPPDRIKLVNALGSVSSLSKRQQLFEKFKRSGYHFLSVIHPGAIVAADAQLSEGVQIMAGAVIQAGASIGENTIVNTRAVVDHDCEIAAHVHLAPGVVLSGSVKIGQGSHIGTGATVIQEIQIGMNSLVGAGAVVVRDIPPDTKVLGIPAREVKR</sequence>
<evidence type="ECO:0000259" key="5">
    <source>
        <dbReference type="Pfam" id="PF17836"/>
    </source>
</evidence>
<keyword evidence="7" id="KW-1185">Reference proteome</keyword>
<dbReference type="Proteomes" id="UP000621799">
    <property type="component" value="Unassembled WGS sequence"/>
</dbReference>
<gene>
    <name evidence="6" type="ORF">IQ235_01365</name>
</gene>
<feature type="site" description="Increases basicity of active site His" evidence="3">
    <location>
        <position position="141"/>
    </location>
</feature>
<dbReference type="CDD" id="cd03360">
    <property type="entry name" value="LbH_AT_putative"/>
    <property type="match status" value="1"/>
</dbReference>
<dbReference type="InterPro" id="IPR050179">
    <property type="entry name" value="Trans_hexapeptide_repeat"/>
</dbReference>
<dbReference type="PANTHER" id="PTHR43300">
    <property type="entry name" value="ACETYLTRANSFERASE"/>
    <property type="match status" value="1"/>
</dbReference>
<evidence type="ECO:0000256" key="1">
    <source>
        <dbReference type="ARBA" id="ARBA00022679"/>
    </source>
</evidence>
<proteinExistence type="predicted"/>
<dbReference type="InterPro" id="IPR020019">
    <property type="entry name" value="AcTrfase_PglD-like"/>
</dbReference>
<dbReference type="PANTHER" id="PTHR43300:SF7">
    <property type="entry name" value="UDP-N-ACETYLBACILLOSAMINE N-ACETYLTRANSFERASE"/>
    <property type="match status" value="1"/>
</dbReference>
<feature type="binding site" evidence="4">
    <location>
        <position position="70"/>
    </location>
    <ligand>
        <name>substrate</name>
    </ligand>
</feature>
<evidence type="ECO:0000256" key="4">
    <source>
        <dbReference type="PIRSR" id="PIRSR620019-2"/>
    </source>
</evidence>
<dbReference type="GO" id="GO:0043886">
    <property type="term" value="F:structural constituent of carboxysome shell"/>
    <property type="evidence" value="ECO:0007669"/>
    <property type="project" value="UniProtKB-ARBA"/>
</dbReference>
<dbReference type="AlphaFoldDB" id="A0A928Z7I0"/>
<dbReference type="NCBIfam" id="TIGR03570">
    <property type="entry name" value="NeuD_NnaD"/>
    <property type="match status" value="1"/>
</dbReference>
<dbReference type="GO" id="GO:0016740">
    <property type="term" value="F:transferase activity"/>
    <property type="evidence" value="ECO:0007669"/>
    <property type="project" value="UniProtKB-KW"/>
</dbReference>
<feature type="domain" description="PglD N-terminal" evidence="5">
    <location>
        <begin position="5"/>
        <end position="84"/>
    </location>
</feature>
<dbReference type="InterPro" id="IPR011004">
    <property type="entry name" value="Trimer_LpxA-like_sf"/>
</dbReference>
<keyword evidence="2" id="KW-0677">Repeat</keyword>
<dbReference type="InterPro" id="IPR041561">
    <property type="entry name" value="PglD_N"/>
</dbReference>
<accession>A0A928Z7I0</accession>
<dbReference type="Pfam" id="PF17836">
    <property type="entry name" value="PglD_N"/>
    <property type="match status" value="1"/>
</dbReference>
<dbReference type="Gene3D" id="2.160.10.10">
    <property type="entry name" value="Hexapeptide repeat proteins"/>
    <property type="match status" value="1"/>
</dbReference>
<comment type="caution">
    <text evidence="6">The sequence shown here is derived from an EMBL/GenBank/DDBJ whole genome shotgun (WGS) entry which is preliminary data.</text>
</comment>
<dbReference type="Gene3D" id="3.40.50.20">
    <property type="match status" value="1"/>
</dbReference>
<evidence type="ECO:0000313" key="6">
    <source>
        <dbReference type="EMBL" id="MBE9039444.1"/>
    </source>
</evidence>
<feature type="active site" description="Proton acceptor" evidence="3">
    <location>
        <position position="140"/>
    </location>
</feature>
<dbReference type="InterPro" id="IPR018357">
    <property type="entry name" value="Hexapep_transf_CS"/>
</dbReference>
<organism evidence="6 7">
    <name type="scientific">Zarconia navalis LEGE 11467</name>
    <dbReference type="NCBI Taxonomy" id="1828826"/>
    <lineage>
        <taxon>Bacteria</taxon>
        <taxon>Bacillati</taxon>
        <taxon>Cyanobacteriota</taxon>
        <taxon>Cyanophyceae</taxon>
        <taxon>Oscillatoriophycideae</taxon>
        <taxon>Oscillatoriales</taxon>
        <taxon>Oscillatoriales incertae sedis</taxon>
        <taxon>Zarconia</taxon>
        <taxon>Zarconia navalis</taxon>
    </lineage>
</organism>
<feature type="binding site" evidence="4">
    <location>
        <position position="149"/>
    </location>
    <ligand>
        <name>acetyl-CoA</name>
        <dbReference type="ChEBI" id="CHEBI:57288"/>
    </ligand>
</feature>
<keyword evidence="1" id="KW-0808">Transferase</keyword>
<evidence type="ECO:0000256" key="2">
    <source>
        <dbReference type="ARBA" id="ARBA00022737"/>
    </source>
</evidence>
<dbReference type="EMBL" id="JADEXN010000010">
    <property type="protein sequence ID" value="MBE9039444.1"/>
    <property type="molecule type" value="Genomic_DNA"/>
</dbReference>
<protein>
    <submittedName>
        <fullName evidence="6">Acetyltransferase</fullName>
    </submittedName>
</protein>
<dbReference type="RefSeq" id="WP_264319707.1">
    <property type="nucleotide sequence ID" value="NZ_JADEXN010000010.1"/>
</dbReference>
<name>A0A928Z7I0_9CYAN</name>
<evidence type="ECO:0000256" key="3">
    <source>
        <dbReference type="PIRSR" id="PIRSR620019-1"/>
    </source>
</evidence>
<dbReference type="SUPFAM" id="SSF51161">
    <property type="entry name" value="Trimeric LpxA-like enzymes"/>
    <property type="match status" value="1"/>
</dbReference>
<dbReference type="GO" id="GO:0031470">
    <property type="term" value="C:carboxysome"/>
    <property type="evidence" value="ECO:0007669"/>
    <property type="project" value="UniProtKB-ARBA"/>
</dbReference>
<dbReference type="Pfam" id="PF00132">
    <property type="entry name" value="Hexapep"/>
    <property type="match status" value="1"/>
</dbReference>
<dbReference type="PROSITE" id="PS00101">
    <property type="entry name" value="HEXAPEP_TRANSFERASES"/>
    <property type="match status" value="1"/>
</dbReference>
<reference evidence="6" key="1">
    <citation type="submission" date="2020-10" db="EMBL/GenBank/DDBJ databases">
        <authorList>
            <person name="Castelo-Branco R."/>
            <person name="Eusebio N."/>
            <person name="Adriana R."/>
            <person name="Vieira A."/>
            <person name="Brugerolle De Fraissinette N."/>
            <person name="Rezende De Castro R."/>
            <person name="Schneider M.P."/>
            <person name="Vasconcelos V."/>
            <person name="Leao P.N."/>
        </authorList>
    </citation>
    <scope>NUCLEOTIDE SEQUENCE</scope>
    <source>
        <strain evidence="6">LEGE 11467</strain>
    </source>
</reference>